<dbReference type="Pfam" id="PF00293">
    <property type="entry name" value="NUDIX"/>
    <property type="match status" value="1"/>
</dbReference>
<evidence type="ECO:0000313" key="3">
    <source>
        <dbReference type="EMBL" id="KAF2131524.1"/>
    </source>
</evidence>
<keyword evidence="4" id="KW-1185">Reference proteome</keyword>
<dbReference type="InterPro" id="IPR051325">
    <property type="entry name" value="Nudix_hydrolase_domain"/>
</dbReference>
<sequence>MAQSNFPTRQLSSDQFVESCGTILFDRSDPQSKRVCLVNLVEKDEWMLAKGRRNIGETRKDAALREITEETGYSCHLLPIRMFTRVAAGDEPPDTPDEALVHDRLTEPFMCTMRRLLHGKGVKLIWWYVAALYEDAHDRRDPGEEKFSPQFFSCEMAVEKLYFEPDRDVLIKAIKIVEIRYIIVHNHRTCDSMDVGYFQK</sequence>
<dbReference type="RefSeq" id="XP_033525911.1">
    <property type="nucleotide sequence ID" value="XM_033670254.1"/>
</dbReference>
<dbReference type="InterPro" id="IPR015797">
    <property type="entry name" value="NUDIX_hydrolase-like_dom_sf"/>
</dbReference>
<dbReference type="Gene3D" id="3.90.79.10">
    <property type="entry name" value="Nucleoside Triphosphate Pyrophosphohydrolase"/>
    <property type="match status" value="1"/>
</dbReference>
<dbReference type="GO" id="GO:0004081">
    <property type="term" value="F:bis(5'-nucleosyl)-tetraphosphatase (asymmetrical) activity"/>
    <property type="evidence" value="ECO:0007669"/>
    <property type="project" value="TreeGrafter"/>
</dbReference>
<dbReference type="GO" id="GO:0006167">
    <property type="term" value="P:AMP biosynthetic process"/>
    <property type="evidence" value="ECO:0007669"/>
    <property type="project" value="TreeGrafter"/>
</dbReference>
<evidence type="ECO:0000313" key="4">
    <source>
        <dbReference type="Proteomes" id="UP000799771"/>
    </source>
</evidence>
<dbReference type="PROSITE" id="PS00893">
    <property type="entry name" value="NUDIX_BOX"/>
    <property type="match status" value="1"/>
</dbReference>
<evidence type="ECO:0000256" key="1">
    <source>
        <dbReference type="ARBA" id="ARBA00022801"/>
    </source>
</evidence>
<dbReference type="PROSITE" id="PS51462">
    <property type="entry name" value="NUDIX"/>
    <property type="match status" value="1"/>
</dbReference>
<dbReference type="GeneID" id="54410686"/>
<feature type="domain" description="Nudix hydrolase" evidence="2">
    <location>
        <begin position="15"/>
        <end position="175"/>
    </location>
</feature>
<dbReference type="GO" id="GO:0006754">
    <property type="term" value="P:ATP biosynthetic process"/>
    <property type="evidence" value="ECO:0007669"/>
    <property type="project" value="TreeGrafter"/>
</dbReference>
<dbReference type="SUPFAM" id="SSF55811">
    <property type="entry name" value="Nudix"/>
    <property type="match status" value="1"/>
</dbReference>
<dbReference type="PANTHER" id="PTHR21340:SF0">
    <property type="entry name" value="BIS(5'-NUCLEOSYL)-TETRAPHOSPHATASE [ASYMMETRICAL]"/>
    <property type="match status" value="1"/>
</dbReference>
<dbReference type="Proteomes" id="UP000799771">
    <property type="component" value="Unassembled WGS sequence"/>
</dbReference>
<evidence type="ECO:0000259" key="2">
    <source>
        <dbReference type="PROSITE" id="PS51462"/>
    </source>
</evidence>
<dbReference type="InterPro" id="IPR020084">
    <property type="entry name" value="NUDIX_hydrolase_CS"/>
</dbReference>
<dbReference type="PANTHER" id="PTHR21340">
    <property type="entry name" value="DIADENOSINE 5,5-P1,P4-TETRAPHOSPHATE PYROPHOSPHOHYDROLASE MUTT"/>
    <property type="match status" value="1"/>
</dbReference>
<dbReference type="EMBL" id="ML977502">
    <property type="protein sequence ID" value="KAF2131524.1"/>
    <property type="molecule type" value="Genomic_DNA"/>
</dbReference>
<gene>
    <name evidence="3" type="ORF">P153DRAFT_383623</name>
</gene>
<reference evidence="3" key="1">
    <citation type="journal article" date="2020" name="Stud. Mycol.">
        <title>101 Dothideomycetes genomes: a test case for predicting lifestyles and emergence of pathogens.</title>
        <authorList>
            <person name="Haridas S."/>
            <person name="Albert R."/>
            <person name="Binder M."/>
            <person name="Bloem J."/>
            <person name="Labutti K."/>
            <person name="Salamov A."/>
            <person name="Andreopoulos B."/>
            <person name="Baker S."/>
            <person name="Barry K."/>
            <person name="Bills G."/>
            <person name="Bluhm B."/>
            <person name="Cannon C."/>
            <person name="Castanera R."/>
            <person name="Culley D."/>
            <person name="Daum C."/>
            <person name="Ezra D."/>
            <person name="Gonzalez J."/>
            <person name="Henrissat B."/>
            <person name="Kuo A."/>
            <person name="Liang C."/>
            <person name="Lipzen A."/>
            <person name="Lutzoni F."/>
            <person name="Magnuson J."/>
            <person name="Mondo S."/>
            <person name="Nolan M."/>
            <person name="Ohm R."/>
            <person name="Pangilinan J."/>
            <person name="Park H.-J."/>
            <person name="Ramirez L."/>
            <person name="Alfaro M."/>
            <person name="Sun H."/>
            <person name="Tritt A."/>
            <person name="Yoshinaga Y."/>
            <person name="Zwiers L.-H."/>
            <person name="Turgeon B."/>
            <person name="Goodwin S."/>
            <person name="Spatafora J."/>
            <person name="Crous P."/>
            <person name="Grigoriev I."/>
        </authorList>
    </citation>
    <scope>NUCLEOTIDE SEQUENCE</scope>
    <source>
        <strain evidence="3">CBS 119687</strain>
    </source>
</reference>
<proteinExistence type="predicted"/>
<organism evidence="3 4">
    <name type="scientific">Dothidotthia symphoricarpi CBS 119687</name>
    <dbReference type="NCBI Taxonomy" id="1392245"/>
    <lineage>
        <taxon>Eukaryota</taxon>
        <taxon>Fungi</taxon>
        <taxon>Dikarya</taxon>
        <taxon>Ascomycota</taxon>
        <taxon>Pezizomycotina</taxon>
        <taxon>Dothideomycetes</taxon>
        <taxon>Pleosporomycetidae</taxon>
        <taxon>Pleosporales</taxon>
        <taxon>Dothidotthiaceae</taxon>
        <taxon>Dothidotthia</taxon>
    </lineage>
</organism>
<dbReference type="OrthoDB" id="10259236at2759"/>
<name>A0A6A6AKS7_9PLEO</name>
<keyword evidence="1" id="KW-0378">Hydrolase</keyword>
<protein>
    <recommendedName>
        <fullName evidence="2">Nudix hydrolase domain-containing protein</fullName>
    </recommendedName>
</protein>
<dbReference type="InterPro" id="IPR000086">
    <property type="entry name" value="NUDIX_hydrolase_dom"/>
</dbReference>
<accession>A0A6A6AKS7</accession>
<dbReference type="AlphaFoldDB" id="A0A6A6AKS7"/>